<organism evidence="2 3">
    <name type="scientific">Ornithinimicrobium faecis</name>
    <dbReference type="NCBI Taxonomy" id="2934158"/>
    <lineage>
        <taxon>Bacteria</taxon>
        <taxon>Bacillati</taxon>
        <taxon>Actinomycetota</taxon>
        <taxon>Actinomycetes</taxon>
        <taxon>Micrococcales</taxon>
        <taxon>Ornithinimicrobiaceae</taxon>
        <taxon>Ornithinimicrobium</taxon>
    </lineage>
</organism>
<dbReference type="PANTHER" id="PTHR41700:SF1">
    <property type="entry name" value="N-ACETYLTRANSFERASE DOMAIN-CONTAINING PROTEIN"/>
    <property type="match status" value="1"/>
</dbReference>
<dbReference type="RefSeq" id="WP_252592136.1">
    <property type="nucleotide sequence ID" value="NZ_CP099489.1"/>
</dbReference>
<evidence type="ECO:0000256" key="1">
    <source>
        <dbReference type="SAM" id="MobiDB-lite"/>
    </source>
</evidence>
<sequence>MAQTALQEARDAVDQATTRAQVVVRPVTETDELVAMEALLAAVWEHPPGSVELDITLLAALARSGNYVAGAFRADELVGATAGFRCEPFPVTLHSHVTGVDRQRAATGTGTALKAYQRLWCLERGITGVRWTFDALQSRNARLNMGHLGADWVSFHVDYYGELRDGLNRGTGSDRLLLQWDLTRTAADRADKTQQPEPAQTLLARGPAGEPVLGTRPTTYSRLEIPTDIDGLRASDPELAQRWRDTLREVLPGLIADGWRVVDFDEDGAYVIAPPHEQEPR</sequence>
<gene>
    <name evidence="2" type="ORF">NF556_16605</name>
</gene>
<evidence type="ECO:0000313" key="2">
    <source>
        <dbReference type="EMBL" id="USQ79221.1"/>
    </source>
</evidence>
<dbReference type="Proteomes" id="UP001056455">
    <property type="component" value="Chromosome"/>
</dbReference>
<keyword evidence="3" id="KW-1185">Reference proteome</keyword>
<feature type="region of interest" description="Disordered" evidence="1">
    <location>
        <begin position="188"/>
        <end position="216"/>
    </location>
</feature>
<dbReference type="InterPro" id="IPR016181">
    <property type="entry name" value="Acyl_CoA_acyltransferase"/>
</dbReference>
<reference evidence="2" key="1">
    <citation type="submission" date="2022-06" db="EMBL/GenBank/DDBJ databases">
        <title>Ornithinimicrobium HY1793.</title>
        <authorList>
            <person name="Huang Y."/>
        </authorList>
    </citation>
    <scope>NUCLEOTIDE SEQUENCE</scope>
    <source>
        <strain evidence="2">HY1793</strain>
    </source>
</reference>
<evidence type="ECO:0008006" key="4">
    <source>
        <dbReference type="Google" id="ProtNLM"/>
    </source>
</evidence>
<dbReference type="Gene3D" id="3.40.630.30">
    <property type="match status" value="1"/>
</dbReference>
<accession>A0ABY4YRM0</accession>
<name>A0ABY4YRM0_9MICO</name>
<protein>
    <recommendedName>
        <fullName evidence="4">GNAT superfamily acetyltransferase</fullName>
    </recommendedName>
</protein>
<dbReference type="PANTHER" id="PTHR41700">
    <property type="entry name" value="GCN5-RELATED N-ACETYLTRANSFERASE"/>
    <property type="match status" value="1"/>
</dbReference>
<proteinExistence type="predicted"/>
<dbReference type="InterPro" id="IPR038764">
    <property type="entry name" value="GNAT_N_AcTrfase_prd"/>
</dbReference>
<dbReference type="SUPFAM" id="SSF55729">
    <property type="entry name" value="Acyl-CoA N-acyltransferases (Nat)"/>
    <property type="match status" value="1"/>
</dbReference>
<evidence type="ECO:0000313" key="3">
    <source>
        <dbReference type="Proteomes" id="UP001056455"/>
    </source>
</evidence>
<dbReference type="EMBL" id="CP099489">
    <property type="protein sequence ID" value="USQ79221.1"/>
    <property type="molecule type" value="Genomic_DNA"/>
</dbReference>